<evidence type="ECO:0000313" key="7">
    <source>
        <dbReference type="EMBL" id="CAF4950032.1"/>
    </source>
</evidence>
<dbReference type="Pfam" id="PF01436">
    <property type="entry name" value="NHL"/>
    <property type="match status" value="1"/>
</dbReference>
<dbReference type="PANTHER" id="PTHR24104:SF25">
    <property type="entry name" value="PROTEIN LIN-41"/>
    <property type="match status" value="1"/>
</dbReference>
<keyword evidence="1" id="KW-0677">Repeat</keyword>
<dbReference type="InterPro" id="IPR011042">
    <property type="entry name" value="6-blade_b-propeller_TolB-like"/>
</dbReference>
<dbReference type="SUPFAM" id="SSF101898">
    <property type="entry name" value="NHL repeat"/>
    <property type="match status" value="1"/>
</dbReference>
<reference evidence="6" key="1">
    <citation type="submission" date="2021-02" db="EMBL/GenBank/DDBJ databases">
        <authorList>
            <person name="Nowell W R."/>
        </authorList>
    </citation>
    <scope>NUCLEOTIDE SEQUENCE</scope>
</reference>
<proteinExistence type="predicted"/>
<evidence type="ECO:0000313" key="9">
    <source>
        <dbReference type="Proteomes" id="UP000663873"/>
    </source>
</evidence>
<protein>
    <submittedName>
        <fullName evidence="6">Uncharacterized protein</fullName>
    </submittedName>
</protein>
<accession>A0A821M952</accession>
<comment type="caution">
    <text evidence="6">The sequence shown here is derived from an EMBL/GenBank/DDBJ whole genome shotgun (WGS) entry which is preliminary data.</text>
</comment>
<dbReference type="Proteomes" id="UP000663862">
    <property type="component" value="Unassembled WGS sequence"/>
</dbReference>
<evidence type="ECO:0000313" key="4">
    <source>
        <dbReference type="EMBL" id="CAF4375060.1"/>
    </source>
</evidence>
<dbReference type="EMBL" id="CAJOBS010001822">
    <property type="protein sequence ID" value="CAF4765503.1"/>
    <property type="molecule type" value="Genomic_DNA"/>
</dbReference>
<dbReference type="EMBL" id="CAJOBP010006012">
    <property type="protein sequence ID" value="CAF4483092.1"/>
    <property type="molecule type" value="Genomic_DNA"/>
</dbReference>
<dbReference type="InterPro" id="IPR050952">
    <property type="entry name" value="TRIM-NHL_E3_ligases"/>
</dbReference>
<evidence type="ECO:0000313" key="3">
    <source>
        <dbReference type="EMBL" id="CAF4173133.1"/>
    </source>
</evidence>
<feature type="repeat" description="NHL" evidence="2">
    <location>
        <begin position="222"/>
        <end position="253"/>
    </location>
</feature>
<dbReference type="CDD" id="cd05819">
    <property type="entry name" value="NHL"/>
    <property type="match status" value="1"/>
</dbReference>
<dbReference type="InterPro" id="IPR001258">
    <property type="entry name" value="NHL_repeat"/>
</dbReference>
<organism evidence="6 8">
    <name type="scientific">Rotaria socialis</name>
    <dbReference type="NCBI Taxonomy" id="392032"/>
    <lineage>
        <taxon>Eukaryota</taxon>
        <taxon>Metazoa</taxon>
        <taxon>Spiralia</taxon>
        <taxon>Gnathifera</taxon>
        <taxon>Rotifera</taxon>
        <taxon>Eurotatoria</taxon>
        <taxon>Bdelloidea</taxon>
        <taxon>Philodinida</taxon>
        <taxon>Philodinidae</taxon>
        <taxon>Rotaria</taxon>
    </lineage>
</organism>
<keyword evidence="9" id="KW-1185">Reference proteome</keyword>
<name>A0A821M952_9BILA</name>
<dbReference type="PANTHER" id="PTHR24104">
    <property type="entry name" value="E3 UBIQUITIN-PROTEIN LIGASE NHLRC1-RELATED"/>
    <property type="match status" value="1"/>
</dbReference>
<sequence>MCTSARLRFAAVGSLGSLEYAKSFINQPRGIAYRASDALLFIADSKNERVVAFTEDNKLAKIISNYGCKNGLAVMNNDQIVMSDELQVLILNKDLRLIRTIACDDIDAGLTNYQGICVDKHDLIYVCDQASRQIKVYDPKSGNIVRFFGNKNLFSSLAYCVSTNEHIYVTDPQGYIEIDQNKKRNCMFFIIYLGSCVHKFTLDGIYDQRFGSAKTADFPEALSSPRGITVFPDTQQLLVADSHNDRLVVFDQNGQFQQLITNGIEYPESLAVNTKGNMFVAMNDRIGIFAREQ</sequence>
<evidence type="ECO:0000313" key="6">
    <source>
        <dbReference type="EMBL" id="CAF4765503.1"/>
    </source>
</evidence>
<dbReference type="Gene3D" id="2.120.10.30">
    <property type="entry name" value="TolB, C-terminal domain"/>
    <property type="match status" value="2"/>
</dbReference>
<dbReference type="EMBL" id="CAJOBR010022804">
    <property type="protein sequence ID" value="CAF4950032.1"/>
    <property type="molecule type" value="Genomic_DNA"/>
</dbReference>
<evidence type="ECO:0000256" key="2">
    <source>
        <dbReference type="PROSITE-ProRule" id="PRU00504"/>
    </source>
</evidence>
<dbReference type="Proteomes" id="UP000663851">
    <property type="component" value="Unassembled WGS sequence"/>
</dbReference>
<evidence type="ECO:0000313" key="5">
    <source>
        <dbReference type="EMBL" id="CAF4483092.1"/>
    </source>
</evidence>
<dbReference type="AlphaFoldDB" id="A0A821M952"/>
<dbReference type="Proteomes" id="UP000663848">
    <property type="component" value="Unassembled WGS sequence"/>
</dbReference>
<evidence type="ECO:0000313" key="8">
    <source>
        <dbReference type="Proteomes" id="UP000663838"/>
    </source>
</evidence>
<dbReference type="GO" id="GO:0008270">
    <property type="term" value="F:zinc ion binding"/>
    <property type="evidence" value="ECO:0007669"/>
    <property type="project" value="UniProtKB-KW"/>
</dbReference>
<dbReference type="EMBL" id="CAJOBO010000245">
    <property type="protein sequence ID" value="CAF4173133.1"/>
    <property type="molecule type" value="Genomic_DNA"/>
</dbReference>
<dbReference type="PROSITE" id="PS51125">
    <property type="entry name" value="NHL"/>
    <property type="match status" value="1"/>
</dbReference>
<dbReference type="Proteomes" id="UP000663838">
    <property type="component" value="Unassembled WGS sequence"/>
</dbReference>
<evidence type="ECO:0000256" key="1">
    <source>
        <dbReference type="ARBA" id="ARBA00022737"/>
    </source>
</evidence>
<dbReference type="EMBL" id="CAJOBQ010000530">
    <property type="protein sequence ID" value="CAF4375060.1"/>
    <property type="molecule type" value="Genomic_DNA"/>
</dbReference>
<gene>
    <name evidence="3" type="ORF">HFQ381_LOCUS5734</name>
    <name evidence="7" type="ORF">QYT958_LOCUS33405</name>
    <name evidence="6" type="ORF">TOA249_LOCUS21276</name>
    <name evidence="4" type="ORF">TSG867_LOCUS11166</name>
    <name evidence="5" type="ORF">UJA718_LOCUS25083</name>
</gene>
<dbReference type="Proteomes" id="UP000663873">
    <property type="component" value="Unassembled WGS sequence"/>
</dbReference>